<feature type="transmembrane region" description="Helical" evidence="1">
    <location>
        <begin position="71"/>
        <end position="91"/>
    </location>
</feature>
<feature type="non-terminal residue" evidence="2">
    <location>
        <position position="1"/>
    </location>
</feature>
<keyword evidence="1" id="KW-0472">Membrane</keyword>
<gene>
    <name evidence="2" type="ORF">TR114566</name>
</gene>
<feature type="transmembrane region" description="Helical" evidence="1">
    <location>
        <begin position="6"/>
        <end position="25"/>
    </location>
</feature>
<name>A0A0X3Q489_SCHSO</name>
<organism evidence="2">
    <name type="scientific">Schistocephalus solidus</name>
    <name type="common">Tapeworm</name>
    <dbReference type="NCBI Taxonomy" id="70667"/>
    <lineage>
        <taxon>Eukaryota</taxon>
        <taxon>Metazoa</taxon>
        <taxon>Spiralia</taxon>
        <taxon>Lophotrochozoa</taxon>
        <taxon>Platyhelminthes</taxon>
        <taxon>Cestoda</taxon>
        <taxon>Eucestoda</taxon>
        <taxon>Diphyllobothriidea</taxon>
        <taxon>Diphyllobothriidae</taxon>
        <taxon>Schistocephalus</taxon>
    </lineage>
</organism>
<accession>A0A0X3Q489</accession>
<evidence type="ECO:0000313" key="2">
    <source>
        <dbReference type="EMBL" id="JAP58814.1"/>
    </source>
</evidence>
<protein>
    <submittedName>
        <fullName evidence="2">Uncharacterized protein</fullName>
    </submittedName>
</protein>
<dbReference type="EMBL" id="GEEE01004411">
    <property type="protein sequence ID" value="JAP58814.1"/>
    <property type="molecule type" value="Transcribed_RNA"/>
</dbReference>
<reference evidence="2" key="1">
    <citation type="submission" date="2016-01" db="EMBL/GenBank/DDBJ databases">
        <title>Reference transcriptome for the parasite Schistocephalus solidus: insights into the molecular evolution of parasitism.</title>
        <authorList>
            <person name="Hebert F.O."/>
            <person name="Grambauer S."/>
            <person name="Barber I."/>
            <person name="Landry C.R."/>
            <person name="Aubin-Horth N."/>
        </authorList>
    </citation>
    <scope>NUCLEOTIDE SEQUENCE</scope>
</reference>
<sequence length="194" mass="21643">SALISLAFMVIFIIYSIVVWFKLCCSTDGWPLYFIILVRFGIALNILALIANIITTAVVATKIPEENTFSYAFYAVCVADGLILAIIIMLISMLCCPTREKDESGNSHRGSTQPSTYPQPVFYGQFQPVGTMPPGGVYYNGQGAPQPVYDVMGNDFNNTFPSNSRFANWNSDSREPLYRYLYTFAWSTVFGSKK</sequence>
<evidence type="ECO:0000256" key="1">
    <source>
        <dbReference type="SAM" id="Phobius"/>
    </source>
</evidence>
<dbReference type="AlphaFoldDB" id="A0A0X3Q489"/>
<keyword evidence="1" id="KW-0812">Transmembrane</keyword>
<keyword evidence="1" id="KW-1133">Transmembrane helix</keyword>
<proteinExistence type="predicted"/>
<feature type="transmembrane region" description="Helical" evidence="1">
    <location>
        <begin position="32"/>
        <end position="59"/>
    </location>
</feature>